<proteinExistence type="predicted"/>
<dbReference type="Proteomes" id="UP000005801">
    <property type="component" value="Unassembled WGS sequence"/>
</dbReference>
<dbReference type="InterPro" id="IPR006058">
    <property type="entry name" value="2Fe2S_fd_BS"/>
</dbReference>
<keyword evidence="3" id="KW-0560">Oxidoreductase</keyword>
<comment type="caution">
    <text evidence="7">The sequence shown here is derived from an EMBL/GenBank/DDBJ whole genome shotgun (WGS) entry which is preliminary data.</text>
</comment>
<keyword evidence="4" id="KW-0408">Iron</keyword>
<sequence length="255" mass="25622">MGRRERGGSPSEGEGAGEGLTRRGLFRRLGVAGTAAALVNSSCKVQDGELEAPAVDLGPDTSGAFGLDAAPLNFTLDGKAVDTKAEARTTLLELLRLDLDATGTKVVCDRGACGACMVLVDGVARNSCMLLAHDVAGAEVTTVAGLGASGELSALQQAFVDHDALQCGFCTSGMLISASALLRKGGGPGKAAGMTAAQVEDGLAGNLCRCGTYPHVVAAVLSVAKGERVDRVPTERIALGEDGSKPARAQKGGAA</sequence>
<dbReference type="InterPro" id="IPR001041">
    <property type="entry name" value="2Fe-2S_ferredoxin-type"/>
</dbReference>
<dbReference type="InterPro" id="IPR002888">
    <property type="entry name" value="2Fe-2S-bd"/>
</dbReference>
<accession>A6G0X7</accession>
<gene>
    <name evidence="7" type="ORF">PPSIR1_41929</name>
</gene>
<reference evidence="7 8" key="1">
    <citation type="submission" date="2007-06" db="EMBL/GenBank/DDBJ databases">
        <authorList>
            <person name="Shimkets L."/>
            <person name="Ferriera S."/>
            <person name="Johnson J."/>
            <person name="Kravitz S."/>
            <person name="Beeson K."/>
            <person name="Sutton G."/>
            <person name="Rogers Y.-H."/>
            <person name="Friedman R."/>
            <person name="Frazier M."/>
            <person name="Venter J.C."/>
        </authorList>
    </citation>
    <scope>NUCLEOTIDE SEQUENCE [LARGE SCALE GENOMIC DNA]</scope>
    <source>
        <strain evidence="7 8">SIR-1</strain>
    </source>
</reference>
<feature type="domain" description="2Fe-2S ferredoxin-type" evidence="6">
    <location>
        <begin position="70"/>
        <end position="146"/>
    </location>
</feature>
<dbReference type="GO" id="GO:0046872">
    <property type="term" value="F:metal ion binding"/>
    <property type="evidence" value="ECO:0007669"/>
    <property type="project" value="UniProtKB-KW"/>
</dbReference>
<evidence type="ECO:0000313" key="7">
    <source>
        <dbReference type="EMBL" id="EDM80515.1"/>
    </source>
</evidence>
<dbReference type="SUPFAM" id="SSF47741">
    <property type="entry name" value="CO dehydrogenase ISP C-domain like"/>
    <property type="match status" value="1"/>
</dbReference>
<dbReference type="AlphaFoldDB" id="A6G0X7"/>
<dbReference type="PROSITE" id="PS51085">
    <property type="entry name" value="2FE2S_FER_2"/>
    <property type="match status" value="1"/>
</dbReference>
<dbReference type="Gene3D" id="1.10.150.120">
    <property type="entry name" value="[2Fe-2S]-binding domain"/>
    <property type="match status" value="1"/>
</dbReference>
<keyword evidence="1" id="KW-0001">2Fe-2S</keyword>
<dbReference type="InterPro" id="IPR036884">
    <property type="entry name" value="2Fe-2S-bd_dom_sf"/>
</dbReference>
<name>A6G0X7_9BACT</name>
<evidence type="ECO:0000259" key="6">
    <source>
        <dbReference type="PROSITE" id="PS51085"/>
    </source>
</evidence>
<dbReference type="PANTHER" id="PTHR44379">
    <property type="entry name" value="OXIDOREDUCTASE WITH IRON-SULFUR SUBUNIT"/>
    <property type="match status" value="1"/>
</dbReference>
<organism evidence="7 8">
    <name type="scientific">Plesiocystis pacifica SIR-1</name>
    <dbReference type="NCBI Taxonomy" id="391625"/>
    <lineage>
        <taxon>Bacteria</taxon>
        <taxon>Pseudomonadati</taxon>
        <taxon>Myxococcota</taxon>
        <taxon>Polyangia</taxon>
        <taxon>Nannocystales</taxon>
        <taxon>Nannocystaceae</taxon>
        <taxon>Plesiocystis</taxon>
    </lineage>
</organism>
<dbReference type="STRING" id="391625.PPSIR1_41929"/>
<evidence type="ECO:0000256" key="5">
    <source>
        <dbReference type="ARBA" id="ARBA00023014"/>
    </source>
</evidence>
<evidence type="ECO:0000256" key="4">
    <source>
        <dbReference type="ARBA" id="ARBA00023004"/>
    </source>
</evidence>
<evidence type="ECO:0000313" key="8">
    <source>
        <dbReference type="Proteomes" id="UP000005801"/>
    </source>
</evidence>
<dbReference type="InterPro" id="IPR051452">
    <property type="entry name" value="Diverse_Oxidoreductases"/>
</dbReference>
<dbReference type="InterPro" id="IPR036010">
    <property type="entry name" value="2Fe-2S_ferredoxin-like_sf"/>
</dbReference>
<dbReference type="eggNOG" id="COG2080">
    <property type="taxonomic scope" value="Bacteria"/>
</dbReference>
<dbReference type="PANTHER" id="PTHR44379:SF8">
    <property type="entry name" value="XANTHINE DEHYDROGENASE IRON-SULFUR-BINDING SUBUNIT XDHC-RELATED"/>
    <property type="match status" value="1"/>
</dbReference>
<evidence type="ECO:0000256" key="2">
    <source>
        <dbReference type="ARBA" id="ARBA00022723"/>
    </source>
</evidence>
<dbReference type="GO" id="GO:0016491">
    <property type="term" value="F:oxidoreductase activity"/>
    <property type="evidence" value="ECO:0007669"/>
    <property type="project" value="UniProtKB-KW"/>
</dbReference>
<dbReference type="EMBL" id="ABCS01000010">
    <property type="protein sequence ID" value="EDM80515.1"/>
    <property type="molecule type" value="Genomic_DNA"/>
</dbReference>
<dbReference type="GO" id="GO:0051537">
    <property type="term" value="F:2 iron, 2 sulfur cluster binding"/>
    <property type="evidence" value="ECO:0007669"/>
    <property type="project" value="UniProtKB-KW"/>
</dbReference>
<keyword evidence="5" id="KW-0411">Iron-sulfur</keyword>
<evidence type="ECO:0000256" key="3">
    <source>
        <dbReference type="ARBA" id="ARBA00023002"/>
    </source>
</evidence>
<keyword evidence="2" id="KW-0479">Metal-binding</keyword>
<dbReference type="SUPFAM" id="SSF54292">
    <property type="entry name" value="2Fe-2S ferredoxin-like"/>
    <property type="match status" value="1"/>
</dbReference>
<dbReference type="OrthoDB" id="9775084at2"/>
<evidence type="ECO:0000256" key="1">
    <source>
        <dbReference type="ARBA" id="ARBA00022714"/>
    </source>
</evidence>
<dbReference type="Pfam" id="PF01799">
    <property type="entry name" value="Fer2_2"/>
    <property type="match status" value="1"/>
</dbReference>
<dbReference type="Gene3D" id="3.10.20.30">
    <property type="match status" value="1"/>
</dbReference>
<protein>
    <submittedName>
        <fullName evidence="7">2Fe-2S ferredoxin</fullName>
    </submittedName>
</protein>
<dbReference type="InterPro" id="IPR012675">
    <property type="entry name" value="Beta-grasp_dom_sf"/>
</dbReference>
<dbReference type="Pfam" id="PF00111">
    <property type="entry name" value="Fer2"/>
    <property type="match status" value="1"/>
</dbReference>
<keyword evidence="8" id="KW-1185">Reference proteome</keyword>
<dbReference type="PROSITE" id="PS00197">
    <property type="entry name" value="2FE2S_FER_1"/>
    <property type="match status" value="1"/>
</dbReference>